<reference evidence="5" key="1">
    <citation type="submission" date="2018-08" db="EMBL/GenBank/DDBJ databases">
        <authorList>
            <person name="Kim S.-J."/>
            <person name="Jung G.-Y."/>
        </authorList>
    </citation>
    <scope>NUCLEOTIDE SEQUENCE [LARGE SCALE GENOMIC DNA]</scope>
    <source>
        <strain evidence="5">GY_G</strain>
    </source>
</reference>
<evidence type="ECO:0000259" key="3">
    <source>
        <dbReference type="PROSITE" id="PS51737"/>
    </source>
</evidence>
<evidence type="ECO:0000256" key="1">
    <source>
        <dbReference type="SAM" id="Coils"/>
    </source>
</evidence>
<dbReference type="InterPro" id="IPR050639">
    <property type="entry name" value="SSR_resolvase"/>
</dbReference>
<dbReference type="Pfam" id="PF00239">
    <property type="entry name" value="Resolvase"/>
    <property type="match status" value="1"/>
</dbReference>
<dbReference type="PROSITE" id="PS51736">
    <property type="entry name" value="RECOMBINASES_3"/>
    <property type="match status" value="1"/>
</dbReference>
<protein>
    <submittedName>
        <fullName evidence="4">Recombinase family protein</fullName>
    </submittedName>
</protein>
<sequence length="539" mass="60028">MRTLLYARFSSHLQNSKSIADQVALLTARCEREGWQIVDIYTDHAISGAAGIDEGQRPGLAALLDRLSRRDIDQVFAESTDRLARHEGDAFTIRERIAFFGARLYTANDGEVDDIKGTIKGLFDSRFRKELGAKVKRGQHGTVSDGRAPAGKAYGYAIANRLTPDGKLLRGLRTIDPDQAVIVRRIFSEYAAGISPRAIAHRLNNQGITGPSGGHWRSSTIAGDRQRQNGMLQNELYRGVLVFNRTSKLRDPVTRKTLIKPNPESLWQRHDVPELRIISDDLWAAVQAKRQRYATHTPQDARRPKRPLSGLTVCGTCGGAWIVLNRNYTGCGSRKDGSTCDNSARVRIDRLEARVLGGLEEQLLQPELVSAFVAEFHRERATLLKAATRQRSGMESELKKVETQIARLVEAIMDPELDLAEVRDRLTAAKARQLELRQTLSAIEDPRVVTLHPNLAEDYRKRWANLRSAMATQEGLTEIVPHLRAMIDRITISPPAEPKGEAQIEIVGKLAEILGFATGKPIQDECTIAVERVRGIEPL</sequence>
<organism evidence="4 5">
    <name type="scientific">Sphingorhabdus pulchriflava</name>
    <dbReference type="NCBI Taxonomy" id="2292257"/>
    <lineage>
        <taxon>Bacteria</taxon>
        <taxon>Pseudomonadati</taxon>
        <taxon>Pseudomonadota</taxon>
        <taxon>Alphaproteobacteria</taxon>
        <taxon>Sphingomonadales</taxon>
        <taxon>Sphingomonadaceae</taxon>
        <taxon>Sphingorhabdus</taxon>
    </lineage>
</organism>
<proteinExistence type="predicted"/>
<dbReference type="Proteomes" id="UP000263833">
    <property type="component" value="Unassembled WGS sequence"/>
</dbReference>
<dbReference type="CDD" id="cd00338">
    <property type="entry name" value="Ser_Recombinase"/>
    <property type="match status" value="1"/>
</dbReference>
<dbReference type="PANTHER" id="PTHR30461">
    <property type="entry name" value="DNA-INVERTASE FROM LAMBDOID PROPHAGE"/>
    <property type="match status" value="1"/>
</dbReference>
<feature type="domain" description="Resolvase/invertase-type recombinase catalytic" evidence="2">
    <location>
        <begin position="2"/>
        <end position="159"/>
    </location>
</feature>
<accession>A0A371BGA8</accession>
<evidence type="ECO:0000259" key="2">
    <source>
        <dbReference type="PROSITE" id="PS51736"/>
    </source>
</evidence>
<feature type="coiled-coil region" evidence="1">
    <location>
        <begin position="384"/>
        <end position="439"/>
    </location>
</feature>
<dbReference type="GO" id="GO:0000150">
    <property type="term" value="F:DNA strand exchange activity"/>
    <property type="evidence" value="ECO:0007669"/>
    <property type="project" value="InterPro"/>
</dbReference>
<evidence type="ECO:0000313" key="5">
    <source>
        <dbReference type="Proteomes" id="UP000263833"/>
    </source>
</evidence>
<dbReference type="InterPro" id="IPR025827">
    <property type="entry name" value="Zn_ribbon_recom_dom"/>
</dbReference>
<keyword evidence="1" id="KW-0175">Coiled coil</keyword>
<dbReference type="Gene3D" id="3.90.1750.20">
    <property type="entry name" value="Putative Large Serine Recombinase, Chain B, Domain 2"/>
    <property type="match status" value="1"/>
</dbReference>
<dbReference type="InterPro" id="IPR006119">
    <property type="entry name" value="Resolv_N"/>
</dbReference>
<dbReference type="InterPro" id="IPR038109">
    <property type="entry name" value="DNA_bind_recomb_sf"/>
</dbReference>
<dbReference type="GO" id="GO:0003677">
    <property type="term" value="F:DNA binding"/>
    <property type="evidence" value="ECO:0007669"/>
    <property type="project" value="InterPro"/>
</dbReference>
<dbReference type="EMBL" id="QRGP01000001">
    <property type="protein sequence ID" value="RDV06391.1"/>
    <property type="molecule type" value="Genomic_DNA"/>
</dbReference>
<dbReference type="RefSeq" id="WP_115547944.1">
    <property type="nucleotide sequence ID" value="NZ_QRGP01000001.1"/>
</dbReference>
<dbReference type="Pfam" id="PF07508">
    <property type="entry name" value="Recombinase"/>
    <property type="match status" value="1"/>
</dbReference>
<dbReference type="InterPro" id="IPR011109">
    <property type="entry name" value="DNA_bind_recombinase_dom"/>
</dbReference>
<dbReference type="InterPro" id="IPR036162">
    <property type="entry name" value="Resolvase-like_N_sf"/>
</dbReference>
<dbReference type="OrthoDB" id="7277848at2"/>
<name>A0A371BGA8_9SPHN</name>
<dbReference type="SUPFAM" id="SSF53041">
    <property type="entry name" value="Resolvase-like"/>
    <property type="match status" value="1"/>
</dbReference>
<dbReference type="PROSITE" id="PS51737">
    <property type="entry name" value="RECOMBINASE_DNA_BIND"/>
    <property type="match status" value="1"/>
</dbReference>
<keyword evidence="5" id="KW-1185">Reference proteome</keyword>
<dbReference type="AlphaFoldDB" id="A0A371BGA8"/>
<dbReference type="PANTHER" id="PTHR30461:SF23">
    <property type="entry name" value="DNA RECOMBINASE-RELATED"/>
    <property type="match status" value="1"/>
</dbReference>
<dbReference type="SMART" id="SM00857">
    <property type="entry name" value="Resolvase"/>
    <property type="match status" value="1"/>
</dbReference>
<feature type="domain" description="Recombinase" evidence="3">
    <location>
        <begin position="153"/>
        <end position="296"/>
    </location>
</feature>
<dbReference type="Gene3D" id="3.40.50.1390">
    <property type="entry name" value="Resolvase, N-terminal catalytic domain"/>
    <property type="match status" value="1"/>
</dbReference>
<evidence type="ECO:0000313" key="4">
    <source>
        <dbReference type="EMBL" id="RDV06391.1"/>
    </source>
</evidence>
<comment type="caution">
    <text evidence="4">The sequence shown here is derived from an EMBL/GenBank/DDBJ whole genome shotgun (WGS) entry which is preliminary data.</text>
</comment>
<dbReference type="Pfam" id="PF13408">
    <property type="entry name" value="Zn_ribbon_recom"/>
    <property type="match status" value="1"/>
</dbReference>
<gene>
    <name evidence="4" type="ORF">DXH95_02910</name>
</gene>